<organism evidence="2 3">
    <name type="scientific">Eumeta variegata</name>
    <name type="common">Bagworm moth</name>
    <name type="synonym">Eumeta japonica</name>
    <dbReference type="NCBI Taxonomy" id="151549"/>
    <lineage>
        <taxon>Eukaryota</taxon>
        <taxon>Metazoa</taxon>
        <taxon>Ecdysozoa</taxon>
        <taxon>Arthropoda</taxon>
        <taxon>Hexapoda</taxon>
        <taxon>Insecta</taxon>
        <taxon>Pterygota</taxon>
        <taxon>Neoptera</taxon>
        <taxon>Endopterygota</taxon>
        <taxon>Lepidoptera</taxon>
        <taxon>Glossata</taxon>
        <taxon>Ditrysia</taxon>
        <taxon>Tineoidea</taxon>
        <taxon>Psychidae</taxon>
        <taxon>Oiketicinae</taxon>
        <taxon>Eumeta</taxon>
    </lineage>
</organism>
<keyword evidence="3" id="KW-1185">Reference proteome</keyword>
<protein>
    <submittedName>
        <fullName evidence="2">Uncharacterized protein</fullName>
    </submittedName>
</protein>
<feature type="region of interest" description="Disordered" evidence="1">
    <location>
        <begin position="1"/>
        <end position="30"/>
    </location>
</feature>
<proteinExistence type="predicted"/>
<gene>
    <name evidence="2" type="ORF">EVAR_80354_1</name>
</gene>
<evidence type="ECO:0000256" key="1">
    <source>
        <dbReference type="SAM" id="MobiDB-lite"/>
    </source>
</evidence>
<dbReference type="Proteomes" id="UP000299102">
    <property type="component" value="Unassembled WGS sequence"/>
</dbReference>
<name>A0A4C1WYZ8_EUMVA</name>
<accession>A0A4C1WYZ8</accession>
<evidence type="ECO:0000313" key="3">
    <source>
        <dbReference type="Proteomes" id="UP000299102"/>
    </source>
</evidence>
<reference evidence="2 3" key="1">
    <citation type="journal article" date="2019" name="Commun. Biol.">
        <title>The bagworm genome reveals a unique fibroin gene that provides high tensile strength.</title>
        <authorList>
            <person name="Kono N."/>
            <person name="Nakamura H."/>
            <person name="Ohtoshi R."/>
            <person name="Tomita M."/>
            <person name="Numata K."/>
            <person name="Arakawa K."/>
        </authorList>
    </citation>
    <scope>NUCLEOTIDE SEQUENCE [LARGE SCALE GENOMIC DNA]</scope>
</reference>
<dbReference type="EMBL" id="BGZK01000696">
    <property type="protein sequence ID" value="GBP56591.1"/>
    <property type="molecule type" value="Genomic_DNA"/>
</dbReference>
<evidence type="ECO:0000313" key="2">
    <source>
        <dbReference type="EMBL" id="GBP56591.1"/>
    </source>
</evidence>
<dbReference type="AlphaFoldDB" id="A0A4C1WYZ8"/>
<sequence length="150" mass="16697">MRASERHASLPLGHGAGEPSKSRRSPPLMDTRNFRGAISALPVFWEGIDLLEGIGSIEGRELGVGYRNSHSNQGNRLPELHEIQQRKLLIQVPNHAEEEKLWSGDRELDVVATGSHQILDLEPPCWSGEGRGCCDRRLDVPSESRSVWLT</sequence>
<comment type="caution">
    <text evidence="2">The sequence shown here is derived from an EMBL/GenBank/DDBJ whole genome shotgun (WGS) entry which is preliminary data.</text>
</comment>